<feature type="transmembrane region" description="Helical" evidence="6">
    <location>
        <begin position="223"/>
        <end position="246"/>
    </location>
</feature>
<dbReference type="AlphaFoldDB" id="A0A518ENP4"/>
<dbReference type="InterPro" id="IPR036259">
    <property type="entry name" value="MFS_trans_sf"/>
</dbReference>
<protein>
    <submittedName>
        <fullName evidence="8">Putative MFS-type transporter YhjX</fullName>
    </submittedName>
</protein>
<evidence type="ECO:0000313" key="9">
    <source>
        <dbReference type="Proteomes" id="UP000320390"/>
    </source>
</evidence>
<dbReference type="InterPro" id="IPR020846">
    <property type="entry name" value="MFS_dom"/>
</dbReference>
<dbReference type="GO" id="GO:0005886">
    <property type="term" value="C:plasma membrane"/>
    <property type="evidence" value="ECO:0007669"/>
    <property type="project" value="UniProtKB-SubCell"/>
</dbReference>
<name>A0A518ENP4_9BACT</name>
<evidence type="ECO:0000256" key="2">
    <source>
        <dbReference type="ARBA" id="ARBA00022475"/>
    </source>
</evidence>
<feature type="transmembrane region" description="Helical" evidence="6">
    <location>
        <begin position="288"/>
        <end position="307"/>
    </location>
</feature>
<feature type="transmembrane region" description="Helical" evidence="6">
    <location>
        <begin position="379"/>
        <end position="397"/>
    </location>
</feature>
<evidence type="ECO:0000256" key="5">
    <source>
        <dbReference type="ARBA" id="ARBA00023136"/>
    </source>
</evidence>
<feature type="transmembrane region" description="Helical" evidence="6">
    <location>
        <begin position="47"/>
        <end position="64"/>
    </location>
</feature>
<feature type="transmembrane region" description="Helical" evidence="6">
    <location>
        <begin position="165"/>
        <end position="185"/>
    </location>
</feature>
<sequence>MGSTRRSIAVFGALTVMCISSPGQTFVISNFTEAIGGSLDLEASDLAAAYLIGTLASAASLTHAGRLADRIGPRYLAAVASVGLALAGFALSRAAGFVSLAAAFYLLRFFGQGVLTLSSSHALALRFDAKLGSVEGIKGATFSGAIAAAPQIAVALIESHGWREAAWRMSAGAGLIGLFAAFVLLDKDPKKKPLASAADAAADAITTPTEPSFTLSEARRTRAFWILVGSSSYLGAGLTAVHFLLQTLLGEAGLGEEVAAATFVSFAASGLLSTLVGGVLVDRKEPARILATGLVLLLIGMAGTALAPTPVLAHAGMAALGIGHGLMGAVGGTTLARFFGRAHHGAIRGASSTAVVTGAALGPYLAGVLAGFVGGYSNAVVVMTLAALPLPFLAWTLRRP</sequence>
<proteinExistence type="predicted"/>
<dbReference type="Pfam" id="PF07690">
    <property type="entry name" value="MFS_1"/>
    <property type="match status" value="1"/>
</dbReference>
<evidence type="ECO:0000259" key="7">
    <source>
        <dbReference type="PROSITE" id="PS50850"/>
    </source>
</evidence>
<feature type="domain" description="Major facilitator superfamily (MFS) profile" evidence="7">
    <location>
        <begin position="1"/>
        <end position="400"/>
    </location>
</feature>
<dbReference type="EMBL" id="CP036434">
    <property type="protein sequence ID" value="QDV05712.1"/>
    <property type="molecule type" value="Genomic_DNA"/>
</dbReference>
<dbReference type="OrthoDB" id="182417at2"/>
<dbReference type="GO" id="GO:0022857">
    <property type="term" value="F:transmembrane transporter activity"/>
    <property type="evidence" value="ECO:0007669"/>
    <property type="project" value="InterPro"/>
</dbReference>
<evidence type="ECO:0000313" key="8">
    <source>
        <dbReference type="EMBL" id="QDV05712.1"/>
    </source>
</evidence>
<evidence type="ECO:0000256" key="4">
    <source>
        <dbReference type="ARBA" id="ARBA00022989"/>
    </source>
</evidence>
<dbReference type="InterPro" id="IPR050189">
    <property type="entry name" value="MFS_Efflux_Transporters"/>
</dbReference>
<gene>
    <name evidence="8" type="primary">yhjX</name>
    <name evidence="8" type="ORF">Poly30_12130</name>
</gene>
<dbReference type="RefSeq" id="WP_145195245.1">
    <property type="nucleotide sequence ID" value="NZ_CP036434.1"/>
</dbReference>
<feature type="transmembrane region" description="Helical" evidence="6">
    <location>
        <begin position="76"/>
        <end position="107"/>
    </location>
</feature>
<organism evidence="8 9">
    <name type="scientific">Saltatorellus ferox</name>
    <dbReference type="NCBI Taxonomy" id="2528018"/>
    <lineage>
        <taxon>Bacteria</taxon>
        <taxon>Pseudomonadati</taxon>
        <taxon>Planctomycetota</taxon>
        <taxon>Planctomycetia</taxon>
        <taxon>Planctomycetia incertae sedis</taxon>
        <taxon>Saltatorellus</taxon>
    </lineage>
</organism>
<feature type="transmembrane region" description="Helical" evidence="6">
    <location>
        <begin position="258"/>
        <end position="281"/>
    </location>
</feature>
<dbReference type="Proteomes" id="UP000320390">
    <property type="component" value="Chromosome"/>
</dbReference>
<reference evidence="8 9" key="1">
    <citation type="submission" date="2019-02" db="EMBL/GenBank/DDBJ databases">
        <title>Deep-cultivation of Planctomycetes and their phenomic and genomic characterization uncovers novel biology.</title>
        <authorList>
            <person name="Wiegand S."/>
            <person name="Jogler M."/>
            <person name="Boedeker C."/>
            <person name="Pinto D."/>
            <person name="Vollmers J."/>
            <person name="Rivas-Marin E."/>
            <person name="Kohn T."/>
            <person name="Peeters S.H."/>
            <person name="Heuer A."/>
            <person name="Rast P."/>
            <person name="Oberbeckmann S."/>
            <person name="Bunk B."/>
            <person name="Jeske O."/>
            <person name="Meyerdierks A."/>
            <person name="Storesund J.E."/>
            <person name="Kallscheuer N."/>
            <person name="Luecker S."/>
            <person name="Lage O.M."/>
            <person name="Pohl T."/>
            <person name="Merkel B.J."/>
            <person name="Hornburger P."/>
            <person name="Mueller R.-W."/>
            <person name="Bruemmer F."/>
            <person name="Labrenz M."/>
            <person name="Spormann A.M."/>
            <person name="Op den Camp H."/>
            <person name="Overmann J."/>
            <person name="Amann R."/>
            <person name="Jetten M.S.M."/>
            <person name="Mascher T."/>
            <person name="Medema M.H."/>
            <person name="Devos D.P."/>
            <person name="Kaster A.-K."/>
            <person name="Ovreas L."/>
            <person name="Rohde M."/>
            <person name="Galperin M.Y."/>
            <person name="Jogler C."/>
        </authorList>
    </citation>
    <scope>NUCLEOTIDE SEQUENCE [LARGE SCALE GENOMIC DNA]</scope>
    <source>
        <strain evidence="8 9">Poly30</strain>
    </source>
</reference>
<keyword evidence="9" id="KW-1185">Reference proteome</keyword>
<keyword evidence="3 6" id="KW-0812">Transmembrane</keyword>
<keyword evidence="4 6" id="KW-1133">Transmembrane helix</keyword>
<evidence type="ECO:0000256" key="3">
    <source>
        <dbReference type="ARBA" id="ARBA00022692"/>
    </source>
</evidence>
<dbReference type="PANTHER" id="PTHR43124">
    <property type="entry name" value="PURINE EFFLUX PUMP PBUE"/>
    <property type="match status" value="1"/>
</dbReference>
<keyword evidence="2" id="KW-1003">Cell membrane</keyword>
<dbReference type="PANTHER" id="PTHR43124:SF3">
    <property type="entry name" value="CHLORAMPHENICOL EFFLUX PUMP RV0191"/>
    <property type="match status" value="1"/>
</dbReference>
<feature type="transmembrane region" description="Helical" evidence="6">
    <location>
        <begin position="352"/>
        <end position="373"/>
    </location>
</feature>
<dbReference type="Gene3D" id="1.20.1250.20">
    <property type="entry name" value="MFS general substrate transporter like domains"/>
    <property type="match status" value="2"/>
</dbReference>
<evidence type="ECO:0000256" key="1">
    <source>
        <dbReference type="ARBA" id="ARBA00004651"/>
    </source>
</evidence>
<dbReference type="InterPro" id="IPR011701">
    <property type="entry name" value="MFS"/>
</dbReference>
<evidence type="ECO:0000256" key="6">
    <source>
        <dbReference type="SAM" id="Phobius"/>
    </source>
</evidence>
<feature type="transmembrane region" description="Helical" evidence="6">
    <location>
        <begin position="313"/>
        <end position="340"/>
    </location>
</feature>
<keyword evidence="5 6" id="KW-0472">Membrane</keyword>
<dbReference type="PROSITE" id="PS50850">
    <property type="entry name" value="MFS"/>
    <property type="match status" value="1"/>
</dbReference>
<accession>A0A518ENP4</accession>
<comment type="subcellular location">
    <subcellularLocation>
        <location evidence="1">Cell membrane</location>
        <topology evidence="1">Multi-pass membrane protein</topology>
    </subcellularLocation>
</comment>
<dbReference type="SUPFAM" id="SSF103473">
    <property type="entry name" value="MFS general substrate transporter"/>
    <property type="match status" value="1"/>
</dbReference>